<sequence length="166" mass="18434">MNKISNKKISAIFYSLAILAILALGVIIMPLKTSADMGGYVTGYNTTRFNSVQSNERYNYYVGQNDPTVVYYPTTPVVYVNNPPVYQTTITDTSTAKQSTADTTPNKSTEDGESLVASVIWGSNSFMPSGLVQWIFFAILILIIVILTRKIFRGEDKYHSTPMKHA</sequence>
<reference evidence="2 3" key="1">
    <citation type="journal article" date="2016" name="Nat. Commun.">
        <title>Thousands of microbial genomes shed light on interconnected biogeochemical processes in an aquifer system.</title>
        <authorList>
            <person name="Anantharaman K."/>
            <person name="Brown C.T."/>
            <person name="Hug L.A."/>
            <person name="Sharon I."/>
            <person name="Castelle C.J."/>
            <person name="Probst A.J."/>
            <person name="Thomas B.C."/>
            <person name="Singh A."/>
            <person name="Wilkins M.J."/>
            <person name="Karaoz U."/>
            <person name="Brodie E.L."/>
            <person name="Williams K.H."/>
            <person name="Hubbard S.S."/>
            <person name="Banfield J.F."/>
        </authorList>
    </citation>
    <scope>NUCLEOTIDE SEQUENCE [LARGE SCALE GENOMIC DNA]</scope>
</reference>
<proteinExistence type="predicted"/>
<organism evidence="2 3">
    <name type="scientific">Candidatus Nomurabacteria bacterium RIFCSPHIGHO2_12_FULL_37_29</name>
    <dbReference type="NCBI Taxonomy" id="1801759"/>
    <lineage>
        <taxon>Bacteria</taxon>
        <taxon>Candidatus Nomuraibacteriota</taxon>
    </lineage>
</organism>
<keyword evidence="1" id="KW-0812">Transmembrane</keyword>
<dbReference type="Proteomes" id="UP000177052">
    <property type="component" value="Unassembled WGS sequence"/>
</dbReference>
<feature type="transmembrane region" description="Helical" evidence="1">
    <location>
        <begin position="131"/>
        <end position="148"/>
    </location>
</feature>
<evidence type="ECO:0000256" key="1">
    <source>
        <dbReference type="SAM" id="Phobius"/>
    </source>
</evidence>
<keyword evidence="1" id="KW-1133">Transmembrane helix</keyword>
<evidence type="ECO:0000313" key="2">
    <source>
        <dbReference type="EMBL" id="OGI79099.1"/>
    </source>
</evidence>
<dbReference type="AlphaFoldDB" id="A0A1F6WB19"/>
<protein>
    <submittedName>
        <fullName evidence="2">Uncharacterized protein</fullName>
    </submittedName>
</protein>
<feature type="transmembrane region" description="Helical" evidence="1">
    <location>
        <begin position="12"/>
        <end position="31"/>
    </location>
</feature>
<dbReference type="EMBL" id="MFUJ01000029">
    <property type="protein sequence ID" value="OGI79099.1"/>
    <property type="molecule type" value="Genomic_DNA"/>
</dbReference>
<keyword evidence="1" id="KW-0472">Membrane</keyword>
<comment type="caution">
    <text evidence="2">The sequence shown here is derived from an EMBL/GenBank/DDBJ whole genome shotgun (WGS) entry which is preliminary data.</text>
</comment>
<accession>A0A1F6WB19</accession>
<name>A0A1F6WB19_9BACT</name>
<evidence type="ECO:0000313" key="3">
    <source>
        <dbReference type="Proteomes" id="UP000177052"/>
    </source>
</evidence>
<gene>
    <name evidence="2" type="ORF">A3F19_03365</name>
</gene>